<keyword evidence="3" id="KW-1185">Reference proteome</keyword>
<dbReference type="EMBL" id="CP036264">
    <property type="protein sequence ID" value="QEF97366.1"/>
    <property type="molecule type" value="Genomic_DNA"/>
</dbReference>
<dbReference type="KEGG" id="smam:Mal15_14060"/>
<evidence type="ECO:0000313" key="2">
    <source>
        <dbReference type="EMBL" id="QEF97366.1"/>
    </source>
</evidence>
<dbReference type="Proteomes" id="UP000321353">
    <property type="component" value="Chromosome"/>
</dbReference>
<gene>
    <name evidence="2" type="ORF">Mal15_14060</name>
</gene>
<evidence type="ECO:0000256" key="1">
    <source>
        <dbReference type="SAM" id="MobiDB-lite"/>
    </source>
</evidence>
<dbReference type="AlphaFoldDB" id="A0A5B9MAW2"/>
<sequence>MDLFASLQRALAEQNEQTEGVGDCLNHDRTTRTSNLGKFIIAKNQNAFAKRAREMEKKRKAEAKLNRRKERKAAESALPQAQSDDETEEVAPTQTEKSPADEN</sequence>
<accession>A0A5B9MAW2</accession>
<reference evidence="2 3" key="1">
    <citation type="submission" date="2019-02" db="EMBL/GenBank/DDBJ databases">
        <title>Planctomycetal bacteria perform biofilm scaping via a novel small molecule.</title>
        <authorList>
            <person name="Jeske O."/>
            <person name="Boedeker C."/>
            <person name="Wiegand S."/>
            <person name="Breitling P."/>
            <person name="Kallscheuer N."/>
            <person name="Jogler M."/>
            <person name="Rohde M."/>
            <person name="Petersen J."/>
            <person name="Medema M.H."/>
            <person name="Surup F."/>
            <person name="Jogler C."/>
        </authorList>
    </citation>
    <scope>NUCLEOTIDE SEQUENCE [LARGE SCALE GENOMIC DNA]</scope>
    <source>
        <strain evidence="2 3">Mal15</strain>
    </source>
</reference>
<evidence type="ECO:0000313" key="3">
    <source>
        <dbReference type="Proteomes" id="UP000321353"/>
    </source>
</evidence>
<name>A0A5B9MAW2_9BACT</name>
<proteinExistence type="predicted"/>
<feature type="region of interest" description="Disordered" evidence="1">
    <location>
        <begin position="50"/>
        <end position="103"/>
    </location>
</feature>
<feature type="compositionally biased region" description="Basic and acidic residues" evidence="1">
    <location>
        <begin position="51"/>
        <end position="65"/>
    </location>
</feature>
<organism evidence="2 3">
    <name type="scientific">Stieleria maiorica</name>
    <dbReference type="NCBI Taxonomy" id="2795974"/>
    <lineage>
        <taxon>Bacteria</taxon>
        <taxon>Pseudomonadati</taxon>
        <taxon>Planctomycetota</taxon>
        <taxon>Planctomycetia</taxon>
        <taxon>Pirellulales</taxon>
        <taxon>Pirellulaceae</taxon>
        <taxon>Stieleria</taxon>
    </lineage>
</organism>
<dbReference type="RefSeq" id="WP_147867058.1">
    <property type="nucleotide sequence ID" value="NZ_CP036264.1"/>
</dbReference>
<protein>
    <submittedName>
        <fullName evidence="2">Uncharacterized protein</fullName>
    </submittedName>
</protein>